<dbReference type="PANTHER" id="PTHR31350">
    <property type="entry name" value="SI:DKEY-261L7.2"/>
    <property type="match status" value="1"/>
</dbReference>
<dbReference type="EMBL" id="OE181241">
    <property type="protein sequence ID" value="CAD7572823.1"/>
    <property type="molecule type" value="Genomic_DNA"/>
</dbReference>
<dbReference type="InterPro" id="IPR032698">
    <property type="entry name" value="SirB1_N"/>
</dbReference>
<dbReference type="InterPro" id="IPR011722">
    <property type="entry name" value="Hemimethylated_DNA-bd_dom"/>
</dbReference>
<dbReference type="PANTHER" id="PTHR31350:SF21">
    <property type="entry name" value="F-BOX ONLY PROTEIN 21"/>
    <property type="match status" value="1"/>
</dbReference>
<dbReference type="SMART" id="SM00992">
    <property type="entry name" value="YccV-like"/>
    <property type="match status" value="1"/>
</dbReference>
<dbReference type="NCBIfam" id="TIGR02097">
    <property type="entry name" value="yccV"/>
    <property type="match status" value="1"/>
</dbReference>
<protein>
    <submittedName>
        <fullName evidence="2">(California timema) hypothetical protein</fullName>
    </submittedName>
</protein>
<dbReference type="Gene3D" id="2.30.30.390">
    <property type="entry name" value="Hemimethylated DNA-binding domain"/>
    <property type="match status" value="1"/>
</dbReference>
<dbReference type="GO" id="GO:0003677">
    <property type="term" value="F:DNA binding"/>
    <property type="evidence" value="ECO:0007669"/>
    <property type="project" value="InterPro"/>
</dbReference>
<gene>
    <name evidence="2" type="ORF">TCMB3V08_LOCUS5467</name>
</gene>
<organism evidence="2">
    <name type="scientific">Timema californicum</name>
    <name type="common">California timema</name>
    <name type="synonym">Walking stick</name>
    <dbReference type="NCBI Taxonomy" id="61474"/>
    <lineage>
        <taxon>Eukaryota</taxon>
        <taxon>Metazoa</taxon>
        <taxon>Ecdysozoa</taxon>
        <taxon>Arthropoda</taxon>
        <taxon>Hexapoda</taxon>
        <taxon>Insecta</taxon>
        <taxon>Pterygota</taxon>
        <taxon>Neoptera</taxon>
        <taxon>Polyneoptera</taxon>
        <taxon>Phasmatodea</taxon>
        <taxon>Timematodea</taxon>
        <taxon>Timematoidea</taxon>
        <taxon>Timematidae</taxon>
        <taxon>Timema</taxon>
    </lineage>
</organism>
<evidence type="ECO:0000313" key="2">
    <source>
        <dbReference type="EMBL" id="CAD7572823.1"/>
    </source>
</evidence>
<evidence type="ECO:0000259" key="1">
    <source>
        <dbReference type="SMART" id="SM00992"/>
    </source>
</evidence>
<name>A0A7R9J4Z9_TIMCA</name>
<dbReference type="SUPFAM" id="SSF141255">
    <property type="entry name" value="YccV-like"/>
    <property type="match status" value="1"/>
</dbReference>
<feature type="domain" description="Hemimethylated DNA-binding" evidence="1">
    <location>
        <begin position="435"/>
        <end position="527"/>
    </location>
</feature>
<dbReference type="Pfam" id="PF13369">
    <property type="entry name" value="Transglut_core2"/>
    <property type="match status" value="1"/>
</dbReference>
<dbReference type="InterPro" id="IPR036623">
    <property type="entry name" value="Hemimethylated_DNA-bd_sf"/>
</dbReference>
<dbReference type="AlphaFoldDB" id="A0A7R9J4Z9"/>
<sequence length="543" mass="62754">MEIWPQLLKLYNPKQVYNWLAEFQLRVNKGALVRQYVASMSSKMYHLEEIQDSSLAEMEAMMNDHERSYHFIMDELINKGNPLRNSDLTEVYYAEKLVCCLKKQQLKKFWNNFKQIPPEEQLLEKGAVFVAKWIQSSMAVSPVLVSRQLDLLAGAVREVLRSRHPFHSIFSTSLDLVEQWKQKALTDNQFGPSECQQVLVALGEVIFNHNGFYTDNNMHYNVDNACINMVLDRCQGSPIIICIIYESVARRLGVKCDTLSLPEHFLLRWKESYTCEKSSLDSVPYFYIDVFNQGKFLNLRSCPRFSTGSQCPMQKKSKPAATTFEVVERLANNLEVACRQRTLNRNARLRNALELIHLVNPRDIHCLLKLARLYMLSNMDIKHLMICLTSLYNELSLDDRNRLRPNMQVFQTYTDSRANEDNNPPPIIPNPHIDGVDYAVGMIMRHQHLNYTCVIYGWDPLCSASEQWMLQMGVDQLALKGNQPFYNVLVADGTSRYAAQDSQGWWAQRLLPSLIEAREAMQGFALPPSEMYYKDPSVAYIND</sequence>
<accession>A0A7R9J4Z9</accession>
<reference evidence="2" key="1">
    <citation type="submission" date="2020-11" db="EMBL/GenBank/DDBJ databases">
        <authorList>
            <person name="Tran Van P."/>
        </authorList>
    </citation>
    <scope>NUCLEOTIDE SEQUENCE</scope>
</reference>
<dbReference type="Pfam" id="PF08755">
    <property type="entry name" value="YccV-like"/>
    <property type="match status" value="1"/>
</dbReference>
<proteinExistence type="predicted"/>